<evidence type="ECO:0000313" key="3">
    <source>
        <dbReference type="EMBL" id="SDQ52404.1"/>
    </source>
</evidence>
<keyword evidence="4" id="KW-1185">Reference proteome</keyword>
<feature type="compositionally biased region" description="Low complexity" evidence="1">
    <location>
        <begin position="58"/>
        <end position="76"/>
    </location>
</feature>
<dbReference type="STRING" id="37928.SAMN04489742_1456"/>
<dbReference type="Pfam" id="PF14016">
    <property type="entry name" value="DUF4232"/>
    <property type="match status" value="1"/>
</dbReference>
<feature type="region of interest" description="Disordered" evidence="1">
    <location>
        <begin position="1"/>
        <end position="77"/>
    </location>
</feature>
<evidence type="ECO:0000313" key="4">
    <source>
        <dbReference type="Proteomes" id="UP000181917"/>
    </source>
</evidence>
<dbReference type="EMBL" id="FNKH01000002">
    <property type="protein sequence ID" value="SDQ52404.1"/>
    <property type="molecule type" value="Genomic_DNA"/>
</dbReference>
<dbReference type="AlphaFoldDB" id="A0A1H1BKB2"/>
<feature type="domain" description="DUF4232" evidence="2">
    <location>
        <begin position="79"/>
        <end position="212"/>
    </location>
</feature>
<accession>A0A1H1BKB2</accession>
<gene>
    <name evidence="3" type="ORF">SAMN04489742_1456</name>
</gene>
<sequence length="215" mass="21032">MGCAVLLAGCGQPESQEPAGSAPATSPAAPEASAQASGSASGSGSAATESTPAEEAETSAPAAEETDAPAEGTAETGECKADQLEAAIKTEPGAGAAGSVYRSLVVTNVDSEDCTVRGYPGVSYVDAAGNQVGAPADRDPAAEAVTVTLAPGESAVAKLQQTNAGNYGPECNQADVAGVRVYPPNDTAWLTAPQETIGCANEAVVLMTVGTFVAA</sequence>
<evidence type="ECO:0000259" key="2">
    <source>
        <dbReference type="Pfam" id="PF14016"/>
    </source>
</evidence>
<evidence type="ECO:0000256" key="1">
    <source>
        <dbReference type="SAM" id="MobiDB-lite"/>
    </source>
</evidence>
<protein>
    <recommendedName>
        <fullName evidence="2">DUF4232 domain-containing protein</fullName>
    </recommendedName>
</protein>
<dbReference type="InterPro" id="IPR025326">
    <property type="entry name" value="DUF4232"/>
</dbReference>
<name>A0A1H1BKB2_9MICC</name>
<dbReference type="Proteomes" id="UP000181917">
    <property type="component" value="Unassembled WGS sequence"/>
</dbReference>
<proteinExistence type="predicted"/>
<organism evidence="3 4">
    <name type="scientific">Crystallibacter crystallopoietes</name>
    <dbReference type="NCBI Taxonomy" id="37928"/>
    <lineage>
        <taxon>Bacteria</taxon>
        <taxon>Bacillati</taxon>
        <taxon>Actinomycetota</taxon>
        <taxon>Actinomycetes</taxon>
        <taxon>Micrococcales</taxon>
        <taxon>Micrococcaceae</taxon>
        <taxon>Crystallibacter</taxon>
    </lineage>
</organism>
<reference evidence="3 4" key="1">
    <citation type="submission" date="2016-10" db="EMBL/GenBank/DDBJ databases">
        <authorList>
            <person name="de Groot N.N."/>
        </authorList>
    </citation>
    <scope>NUCLEOTIDE SEQUENCE [LARGE SCALE GENOMIC DNA]</scope>
    <source>
        <strain evidence="3 4">DSM 20117</strain>
    </source>
</reference>
<feature type="compositionally biased region" description="Low complexity" evidence="1">
    <location>
        <begin position="17"/>
        <end position="51"/>
    </location>
</feature>